<keyword evidence="9 23" id="KW-0479">Metal-binding</keyword>
<keyword evidence="5" id="KW-0813">Transport</keyword>
<feature type="transmembrane region" description="Helical" evidence="23">
    <location>
        <begin position="427"/>
        <end position="448"/>
    </location>
</feature>
<evidence type="ECO:0000313" key="25">
    <source>
        <dbReference type="EMBL" id="SHH78507.1"/>
    </source>
</evidence>
<dbReference type="NCBIfam" id="TIGR01525">
    <property type="entry name" value="ATPase-IB_hvy"/>
    <property type="match status" value="1"/>
</dbReference>
<dbReference type="PROSITE" id="PS01047">
    <property type="entry name" value="HMA_1"/>
    <property type="match status" value="2"/>
</dbReference>
<keyword evidence="13 23" id="KW-0067">ATP-binding</keyword>
<evidence type="ECO:0000256" key="8">
    <source>
        <dbReference type="ARBA" id="ARBA00022692"/>
    </source>
</evidence>
<evidence type="ECO:0000256" key="14">
    <source>
        <dbReference type="ARBA" id="ARBA00022842"/>
    </source>
</evidence>
<dbReference type="Pfam" id="PF00122">
    <property type="entry name" value="E1-E2_ATPase"/>
    <property type="match status" value="1"/>
</dbReference>
<evidence type="ECO:0000256" key="15">
    <source>
        <dbReference type="ARBA" id="ARBA00022967"/>
    </source>
</evidence>
<dbReference type="SUPFAM" id="SSF56784">
    <property type="entry name" value="HAD-like"/>
    <property type="match status" value="1"/>
</dbReference>
<keyword evidence="15" id="KW-1278">Translocase</keyword>
<dbReference type="InterPro" id="IPR017969">
    <property type="entry name" value="Heavy-metal-associated_CS"/>
</dbReference>
<dbReference type="NCBIfam" id="TIGR01511">
    <property type="entry name" value="ATPase-IB1_Cu"/>
    <property type="match status" value="1"/>
</dbReference>
<dbReference type="PANTHER" id="PTHR43520">
    <property type="entry name" value="ATP7, ISOFORM B"/>
    <property type="match status" value="1"/>
</dbReference>
<evidence type="ECO:0000256" key="13">
    <source>
        <dbReference type="ARBA" id="ARBA00022840"/>
    </source>
</evidence>
<dbReference type="NCBIfam" id="TIGR00003">
    <property type="entry name" value="copper ion binding protein"/>
    <property type="match status" value="2"/>
</dbReference>
<dbReference type="InterPro" id="IPR059000">
    <property type="entry name" value="ATPase_P-type_domA"/>
</dbReference>
<evidence type="ECO:0000256" key="4">
    <source>
        <dbReference type="ARBA" id="ARBA00015102"/>
    </source>
</evidence>
<dbReference type="FunFam" id="3.40.50.1000:FF:000144">
    <property type="entry name" value="copper-transporting ATPase 1 isoform X2"/>
    <property type="match status" value="1"/>
</dbReference>
<protein>
    <recommendedName>
        <fullName evidence="4">Copper-exporting P-type ATPase</fullName>
        <ecNumber evidence="3">7.2.2.8</ecNumber>
    </recommendedName>
    <alternativeName>
        <fullName evidence="20">Copper-exporting P-type ATPase A</fullName>
    </alternativeName>
    <alternativeName>
        <fullName evidence="21">Cu(+)-exporting ATPase</fullName>
    </alternativeName>
</protein>
<keyword evidence="10" id="KW-0677">Repeat</keyword>
<evidence type="ECO:0000256" key="2">
    <source>
        <dbReference type="ARBA" id="ARBA00006024"/>
    </source>
</evidence>
<dbReference type="GO" id="GO:0043682">
    <property type="term" value="F:P-type divalent copper transporter activity"/>
    <property type="evidence" value="ECO:0007669"/>
    <property type="project" value="TreeGrafter"/>
</dbReference>
<evidence type="ECO:0000256" key="12">
    <source>
        <dbReference type="ARBA" id="ARBA00022796"/>
    </source>
</evidence>
<dbReference type="GO" id="GO:0140581">
    <property type="term" value="F:P-type monovalent copper transporter activity"/>
    <property type="evidence" value="ECO:0007669"/>
    <property type="project" value="UniProtKB-EC"/>
</dbReference>
<dbReference type="InterPro" id="IPR006122">
    <property type="entry name" value="HMA_Cu_ion-bd"/>
</dbReference>
<dbReference type="InterPro" id="IPR023298">
    <property type="entry name" value="ATPase_P-typ_TM_dom_sf"/>
</dbReference>
<dbReference type="Proteomes" id="UP000184389">
    <property type="component" value="Unassembled WGS sequence"/>
</dbReference>
<dbReference type="Gene3D" id="3.40.50.1000">
    <property type="entry name" value="HAD superfamily/HAD-like"/>
    <property type="match status" value="1"/>
</dbReference>
<evidence type="ECO:0000256" key="22">
    <source>
        <dbReference type="ARBA" id="ARBA00049289"/>
    </source>
</evidence>
<dbReference type="SFLD" id="SFLDS00003">
    <property type="entry name" value="Haloacid_Dehalogenase"/>
    <property type="match status" value="1"/>
</dbReference>
<evidence type="ECO:0000256" key="23">
    <source>
        <dbReference type="RuleBase" id="RU362081"/>
    </source>
</evidence>
<reference evidence="25 26" key="1">
    <citation type="submission" date="2016-11" db="EMBL/GenBank/DDBJ databases">
        <authorList>
            <person name="Jaros S."/>
            <person name="Januszkiewicz K."/>
            <person name="Wedrychowicz H."/>
        </authorList>
    </citation>
    <scope>NUCLEOTIDE SEQUENCE [LARGE SCALE GENOMIC DNA]</scope>
    <source>
        <strain evidence="25 26">DSM 13106</strain>
    </source>
</reference>
<dbReference type="PANTHER" id="PTHR43520:SF8">
    <property type="entry name" value="P-TYPE CU(+) TRANSPORTER"/>
    <property type="match status" value="1"/>
</dbReference>
<dbReference type="FunFam" id="3.30.70.100:FF:000005">
    <property type="entry name" value="Copper-exporting P-type ATPase A"/>
    <property type="match status" value="2"/>
</dbReference>
<dbReference type="InterPro" id="IPR001757">
    <property type="entry name" value="P_typ_ATPase"/>
</dbReference>
<keyword evidence="18" id="KW-0406">Ion transport</keyword>
<feature type="transmembrane region" description="Helical" evidence="23">
    <location>
        <begin position="247"/>
        <end position="269"/>
    </location>
</feature>
<dbReference type="InterPro" id="IPR027256">
    <property type="entry name" value="P-typ_ATPase_IB"/>
</dbReference>
<dbReference type="Pfam" id="PF00403">
    <property type="entry name" value="HMA"/>
    <property type="match status" value="2"/>
</dbReference>
<dbReference type="STRING" id="1123281.SAMN02745180_01048"/>
<sequence>MKINLNISGMSCAACAQRIERALLKTEGINSAVVNLLGEKATIEYDEDKINPIEIVNIIEKTGYEIRFEKMVLLVDGMSCAACSQRVEKALNKVEGVINANVNLTTNKATVFTASNDLRAEELIKAVEKAGYHAEVEVKRNPDKEKEIREKEIKTLKTLFIFSAILSIPLFSAMFFHMAGFHTILSNGYFQLVLATIVQFTAGLKFYKGAFKAIRGGGANMDVLVAMGTSAAYFYSVYNLFSGVEEYYFESSAMIITLILLGKTFEAVAKGKTSEAIKKLMKLQPKVARVLKDGVEVDIPMEDVKVGDIVVVRPGERIPVDGTIVEGSSSIDESMLTGESIPVDKSVGDEVVGATINKYGTFKFEAKKVGSDTALAQIIKLVEDAQGSKAPVQRLADKISGIFVPTVLLVALGTFLIWYFVKGDFSHALISAVAVLVIACPCALGLATPTAIMVGTGKGAEKGILIKGGEYLERTQELDTIVFDKTGTLTKGEPEVTDIISFGENEEDILKLAAISEKNSEHPLGQAIVNRAKEEKLVLKEAENFLAIPGKGIHAIIEGKHVYVGNKKLMEESSISVATQENELLRLEDEGKTAMLLAVDGKIEGIIAVADKVKDSSKKAISELKDMGLYIYMITGDNERTAKAIANEVGIENVFAEVLPENKAEVVESIRSTGKKVGMVGDGINDAPALVAADIGFAIGTGTDVAIEAADITLMKGDLMDIVTAMKLSKRTMRTIKQNLFWAFFYNSIGIPFAALGFLNPMIAGGAMAFSSVSVVSNSLRLKNFK</sequence>
<feature type="domain" description="HMA" evidence="24">
    <location>
        <begin position="1"/>
        <end position="67"/>
    </location>
</feature>
<keyword evidence="8 23" id="KW-0812">Transmembrane</keyword>
<dbReference type="InterPro" id="IPR023214">
    <property type="entry name" value="HAD_sf"/>
</dbReference>
<evidence type="ECO:0000256" key="11">
    <source>
        <dbReference type="ARBA" id="ARBA00022741"/>
    </source>
</evidence>
<keyword evidence="7" id="KW-0597">Phosphoprotein</keyword>
<dbReference type="InterPro" id="IPR023299">
    <property type="entry name" value="ATPase_P-typ_cyto_dom_N"/>
</dbReference>
<dbReference type="CDD" id="cd00371">
    <property type="entry name" value="HMA"/>
    <property type="match status" value="2"/>
</dbReference>
<evidence type="ECO:0000256" key="17">
    <source>
        <dbReference type="ARBA" id="ARBA00023008"/>
    </source>
</evidence>
<evidence type="ECO:0000256" key="19">
    <source>
        <dbReference type="ARBA" id="ARBA00023136"/>
    </source>
</evidence>
<name>A0A1M5VTF8_9FIRM</name>
<comment type="subcellular location">
    <subcellularLocation>
        <location evidence="1">Cell membrane</location>
        <topology evidence="1">Multi-pass membrane protein</topology>
    </subcellularLocation>
</comment>
<feature type="transmembrane region" description="Helical" evidence="23">
    <location>
        <begin position="219"/>
        <end position="241"/>
    </location>
</feature>
<dbReference type="GO" id="GO:0016887">
    <property type="term" value="F:ATP hydrolysis activity"/>
    <property type="evidence" value="ECO:0007669"/>
    <property type="project" value="InterPro"/>
</dbReference>
<feature type="transmembrane region" description="Helical" evidence="23">
    <location>
        <begin position="739"/>
        <end position="756"/>
    </location>
</feature>
<keyword evidence="6 23" id="KW-1003">Cell membrane</keyword>
<dbReference type="Gene3D" id="3.30.70.100">
    <property type="match status" value="2"/>
</dbReference>
<gene>
    <name evidence="25" type="ORF">SAMN02745180_01048</name>
</gene>
<dbReference type="InterPro" id="IPR008250">
    <property type="entry name" value="ATPase_P-typ_transduc_dom_A_sf"/>
</dbReference>
<dbReference type="PRINTS" id="PR00119">
    <property type="entry name" value="CATATPASE"/>
</dbReference>
<evidence type="ECO:0000256" key="5">
    <source>
        <dbReference type="ARBA" id="ARBA00022448"/>
    </source>
</evidence>
<dbReference type="InterPro" id="IPR018303">
    <property type="entry name" value="ATPase_P-typ_P_site"/>
</dbReference>
<dbReference type="GO" id="GO:0055070">
    <property type="term" value="P:copper ion homeostasis"/>
    <property type="evidence" value="ECO:0007669"/>
    <property type="project" value="TreeGrafter"/>
</dbReference>
<comment type="similarity">
    <text evidence="2 23">Belongs to the cation transport ATPase (P-type) (TC 3.A.3) family. Type IB subfamily.</text>
</comment>
<comment type="catalytic activity">
    <reaction evidence="22">
        <text>Cu(+)(in) + ATP + H2O = Cu(+)(out) + ADP + phosphate + H(+)</text>
        <dbReference type="Rhea" id="RHEA:25792"/>
        <dbReference type="ChEBI" id="CHEBI:15377"/>
        <dbReference type="ChEBI" id="CHEBI:15378"/>
        <dbReference type="ChEBI" id="CHEBI:30616"/>
        <dbReference type="ChEBI" id="CHEBI:43474"/>
        <dbReference type="ChEBI" id="CHEBI:49552"/>
        <dbReference type="ChEBI" id="CHEBI:456216"/>
        <dbReference type="EC" id="7.2.2.8"/>
    </reaction>
</comment>
<dbReference type="SFLD" id="SFLDF00027">
    <property type="entry name" value="p-type_atpase"/>
    <property type="match status" value="1"/>
</dbReference>
<dbReference type="GO" id="GO:0005524">
    <property type="term" value="F:ATP binding"/>
    <property type="evidence" value="ECO:0007669"/>
    <property type="project" value="UniProtKB-UniRule"/>
</dbReference>
<feature type="transmembrane region" description="Helical" evidence="23">
    <location>
        <begin position="399"/>
        <end position="421"/>
    </location>
</feature>
<feature type="domain" description="HMA" evidence="24">
    <location>
        <begin position="69"/>
        <end position="135"/>
    </location>
</feature>
<evidence type="ECO:0000313" key="26">
    <source>
        <dbReference type="Proteomes" id="UP000184389"/>
    </source>
</evidence>
<dbReference type="InterPro" id="IPR044492">
    <property type="entry name" value="P_typ_ATPase_HD_dom"/>
</dbReference>
<dbReference type="SUPFAM" id="SSF81653">
    <property type="entry name" value="Calcium ATPase, transduction domain A"/>
    <property type="match status" value="1"/>
</dbReference>
<dbReference type="SUPFAM" id="SSF55008">
    <property type="entry name" value="HMA, heavy metal-associated domain"/>
    <property type="match status" value="2"/>
</dbReference>
<evidence type="ECO:0000256" key="10">
    <source>
        <dbReference type="ARBA" id="ARBA00022737"/>
    </source>
</evidence>
<keyword evidence="12" id="KW-0187">Copper transport</keyword>
<dbReference type="AlphaFoldDB" id="A0A1M5VTF8"/>
<dbReference type="PROSITE" id="PS50846">
    <property type="entry name" value="HMA_2"/>
    <property type="match status" value="2"/>
</dbReference>
<dbReference type="GO" id="GO:0005507">
    <property type="term" value="F:copper ion binding"/>
    <property type="evidence" value="ECO:0007669"/>
    <property type="project" value="InterPro"/>
</dbReference>
<dbReference type="InterPro" id="IPR036412">
    <property type="entry name" value="HAD-like_sf"/>
</dbReference>
<dbReference type="CDD" id="cd02094">
    <property type="entry name" value="P-type_ATPase_Cu-like"/>
    <property type="match status" value="1"/>
</dbReference>
<organism evidence="25 26">
    <name type="scientific">Sporanaerobacter acetigenes DSM 13106</name>
    <dbReference type="NCBI Taxonomy" id="1123281"/>
    <lineage>
        <taxon>Bacteria</taxon>
        <taxon>Bacillati</taxon>
        <taxon>Bacillota</taxon>
        <taxon>Tissierellia</taxon>
        <taxon>Tissierellales</taxon>
        <taxon>Sporanaerobacteraceae</taxon>
        <taxon>Sporanaerobacter</taxon>
    </lineage>
</organism>
<dbReference type="PRINTS" id="PR00120">
    <property type="entry name" value="HATPASE"/>
</dbReference>
<dbReference type="Gene3D" id="3.40.1110.10">
    <property type="entry name" value="Calcium-transporting ATPase, cytoplasmic domain N"/>
    <property type="match status" value="1"/>
</dbReference>
<evidence type="ECO:0000256" key="9">
    <source>
        <dbReference type="ARBA" id="ARBA00022723"/>
    </source>
</evidence>
<dbReference type="FunFam" id="2.70.150.10:FF:000020">
    <property type="entry name" value="Copper-exporting P-type ATPase A"/>
    <property type="match status" value="1"/>
</dbReference>
<dbReference type="SFLD" id="SFLDG00002">
    <property type="entry name" value="C1.7:_P-type_atpase_like"/>
    <property type="match status" value="1"/>
</dbReference>
<evidence type="ECO:0000259" key="24">
    <source>
        <dbReference type="PROSITE" id="PS50846"/>
    </source>
</evidence>
<dbReference type="SUPFAM" id="SSF81665">
    <property type="entry name" value="Calcium ATPase, transmembrane domain M"/>
    <property type="match status" value="1"/>
</dbReference>
<evidence type="ECO:0000256" key="18">
    <source>
        <dbReference type="ARBA" id="ARBA00023065"/>
    </source>
</evidence>
<keyword evidence="14" id="KW-0460">Magnesium</keyword>
<keyword evidence="17" id="KW-0186">Copper</keyword>
<keyword evidence="19 23" id="KW-0472">Membrane</keyword>
<evidence type="ECO:0000256" key="3">
    <source>
        <dbReference type="ARBA" id="ARBA00012517"/>
    </source>
</evidence>
<evidence type="ECO:0000256" key="21">
    <source>
        <dbReference type="ARBA" id="ARBA00033239"/>
    </source>
</evidence>
<evidence type="ECO:0000256" key="6">
    <source>
        <dbReference type="ARBA" id="ARBA00022475"/>
    </source>
</evidence>
<proteinExistence type="inferred from homology"/>
<dbReference type="EMBL" id="FQXR01000004">
    <property type="protein sequence ID" value="SHH78507.1"/>
    <property type="molecule type" value="Genomic_DNA"/>
</dbReference>
<dbReference type="GO" id="GO:0005886">
    <property type="term" value="C:plasma membrane"/>
    <property type="evidence" value="ECO:0007669"/>
    <property type="project" value="UniProtKB-SubCell"/>
</dbReference>
<dbReference type="InterPro" id="IPR006121">
    <property type="entry name" value="HMA_dom"/>
</dbReference>
<feature type="transmembrane region" description="Helical" evidence="23">
    <location>
        <begin position="188"/>
        <end position="207"/>
    </location>
</feature>
<dbReference type="Pfam" id="PF00702">
    <property type="entry name" value="Hydrolase"/>
    <property type="match status" value="1"/>
</dbReference>
<accession>A0A1M5VTF8</accession>
<feature type="transmembrane region" description="Helical" evidence="23">
    <location>
        <begin position="159"/>
        <end position="182"/>
    </location>
</feature>
<evidence type="ECO:0000256" key="7">
    <source>
        <dbReference type="ARBA" id="ARBA00022553"/>
    </source>
</evidence>
<dbReference type="InterPro" id="IPR036163">
    <property type="entry name" value="HMA_dom_sf"/>
</dbReference>
<keyword evidence="26" id="KW-1185">Reference proteome</keyword>
<evidence type="ECO:0000256" key="1">
    <source>
        <dbReference type="ARBA" id="ARBA00004651"/>
    </source>
</evidence>
<keyword evidence="11 23" id="KW-0547">Nucleotide-binding</keyword>
<dbReference type="EC" id="7.2.2.8" evidence="3"/>
<keyword evidence="16 23" id="KW-1133">Transmembrane helix</keyword>
<dbReference type="RefSeq" id="WP_269844698.1">
    <property type="nucleotide sequence ID" value="NZ_FQXR01000004.1"/>
</dbReference>
<evidence type="ECO:0000256" key="16">
    <source>
        <dbReference type="ARBA" id="ARBA00022989"/>
    </source>
</evidence>
<dbReference type="PROSITE" id="PS00154">
    <property type="entry name" value="ATPASE_E1_E2"/>
    <property type="match status" value="1"/>
</dbReference>
<dbReference type="NCBIfam" id="TIGR01494">
    <property type="entry name" value="ATPase_P-type"/>
    <property type="match status" value="1"/>
</dbReference>
<evidence type="ECO:0000256" key="20">
    <source>
        <dbReference type="ARBA" id="ARBA00029719"/>
    </source>
</evidence>
<dbReference type="Gene3D" id="2.70.150.10">
    <property type="entry name" value="Calcium-transporting ATPase, cytoplasmic transduction domain A"/>
    <property type="match status" value="1"/>
</dbReference>